<dbReference type="SUPFAM" id="SSF54001">
    <property type="entry name" value="Cysteine proteinases"/>
    <property type="match status" value="1"/>
</dbReference>
<sequence>MRSAERGGNEGSDPREPSNCSSRGKEKKKEKGEKTEKAEKAEKADKTDRRDKTDRAEKDTRRKTPQCAGELCEILSSDGSNEQIEQDADNFIIVELISYIGGNSKIITYYPSTRGSKSGQNKYLHHFYSKKRIKLYLCLHKRSNEIYIYEVESRKVRRRETPPGSSANAAPVPEAISTNRGEMNQASAFLHGANVKSEPPCDAPPPPNDEHNPIINESTSSCKEEPTHECKPGKCKTKEEDKSTSMMSENQNFKERSNKKMVVTKLFDSVHCSYDLSTVEFTKLNSPDDKTLNSLKSILEQKINKSERRVSDAGHSQGGAPLEETSQKGDTQKRGNQTGDTQTGAHPIGSHIADTLSKGPPPSDHSCAKADEAGKDMTRSGDNDSASDSQVKILFLLFREPADIYMNQFAAFDQGSGETCTREISGFLKDEQQRLLERECAQAKRANNYGAQIKQTTHDQVPQSFLQSYESDVSIYSNDLFFSDSEVVTREEELNTNEKKNKRSFPVYTRSNLKIKWLLLNLNLTKEEEVVIEKYVLLKKASILRATKSTHDSNDLHSSFYKTEKKSNEEQRKSRRKESHLLKGDPTWSGRPYSTRSTRKGNSQARQQKKDRPDESDTNEAHHTQLATNDRDDNHQSENTLREKQKGEDNKLIFTFKFEEDAEKARQAGDLHHEQVSVEHKMSSHGGEINRGNQNDHATEADPSVHESDASVEPVFCYPSARTSKEKASLLDDASTCQEPSRASKVCSSYSYLDQGSQALCEAATDDNEEETLKGRKRKIDELGNANQVQCREKKMLHVLPEGEDYDDDFPEERNGEGVASEVGASNETSNEQSNDPTNDPSNDPSNDSLASGSARNHSSNSNVSYTSEADCRYRRCADSVEEVPPREGGQPLQSGGQTGQQQTGQQQTGQQQTGQQQTGQQQTGQQLPTRAGEAVNSSLTQQCDGFVDSSGGCSEGEGCLKGDAGRAERGEGGSSRGGEETLFFKHKVRSLFDVIKVICCNFARHFKYSSKLKFYVTTFLNFSKIEKTKLQFMQKERILDTQLLKMHMHKKTEDVNNAWRINTHKMDRHNLFRLNKFKYIDDSIIDFFHNYIYSFVLKEGSKREGGKNEGISTDRGGKNEGIPTDRGGQNEGRQNKGIPTDRGGQNEGRQNKGIPTDRGTQNDVYIFNTFFYKKIELYEDTCKAYLSTNRWIQKLDRKVYEYTYVFVPINISNTHWSLVLLYFPFNGGQAGREQRQEGEKEEEGEEEGEKKNSPVRSSPSGDSPMRSPSSGDSPKSDPPSGDSPESNPPTDHSHPTFRSKSCESFFSKRGAHSKSRLPKNRTALLRNYLQGRDNPGHHHERKEGHLYKDVKSSSDCGDDHHTGSIPPKGDMTIRLRGTNKTGSPQTCNDATSKVKDPPKKENVKVAYMIYLDSLFPSIKGNKILHKLKRYLEHMLQRDCASPGGVTTALGEVGAVGAAPSASANTAANTTANSSQNPSISHNPSSAPPPRIFFKFVYPNVIPKQTNTYDCGIYIIQFVLHLCLNKHLVESELIKSCREQGKGSPAADRLRFGLHNHRRDGGGSYSRPCAGKPAPWFSPKDVSLKRKQMKKMLLYMKSVVDWKSDRHVQALNLLFLKSHSMEGSRAKVEDSSR</sequence>
<evidence type="ECO:0000313" key="7">
    <source>
        <dbReference type="EMBL" id="CAG9485122.1"/>
    </source>
</evidence>
<organism evidence="7 8">
    <name type="scientific">Plasmodium vivax</name>
    <name type="common">malaria parasite P. vivax</name>
    <dbReference type="NCBI Taxonomy" id="5855"/>
    <lineage>
        <taxon>Eukaryota</taxon>
        <taxon>Sar</taxon>
        <taxon>Alveolata</taxon>
        <taxon>Apicomplexa</taxon>
        <taxon>Aconoidasida</taxon>
        <taxon>Haemosporida</taxon>
        <taxon>Plasmodiidae</taxon>
        <taxon>Plasmodium</taxon>
        <taxon>Plasmodium (Plasmodium)</taxon>
    </lineage>
</organism>
<feature type="compositionally biased region" description="Basic and acidic residues" evidence="5">
    <location>
        <begin position="23"/>
        <end position="62"/>
    </location>
</feature>
<feature type="region of interest" description="Disordered" evidence="5">
    <location>
        <begin position="550"/>
        <end position="648"/>
    </location>
</feature>
<feature type="compositionally biased region" description="Basic and acidic residues" evidence="5">
    <location>
        <begin position="562"/>
        <end position="572"/>
    </location>
</feature>
<dbReference type="EMBL" id="CAJZCX010000016">
    <property type="protein sequence ID" value="CAG9485122.1"/>
    <property type="molecule type" value="Genomic_DNA"/>
</dbReference>
<feature type="domain" description="Ubiquitin-like protease family profile" evidence="6">
    <location>
        <begin position="1065"/>
        <end position="1522"/>
    </location>
</feature>
<feature type="region of interest" description="Disordered" evidence="5">
    <location>
        <begin position="196"/>
        <end position="252"/>
    </location>
</feature>
<feature type="region of interest" description="Disordered" evidence="5">
    <location>
        <begin position="1103"/>
        <end position="1159"/>
    </location>
</feature>
<feature type="region of interest" description="Disordered" evidence="5">
    <location>
        <begin position="959"/>
        <end position="979"/>
    </location>
</feature>
<evidence type="ECO:0000259" key="6">
    <source>
        <dbReference type="PROSITE" id="PS50600"/>
    </source>
</evidence>
<comment type="caution">
    <text evidence="7">The sequence shown here is derived from an EMBL/GenBank/DDBJ whole genome shotgun (WGS) entry which is preliminary data.</text>
</comment>
<name>A0A8S4HLT1_PLAVI</name>
<feature type="region of interest" description="Disordered" evidence="5">
    <location>
        <begin position="665"/>
        <end position="709"/>
    </location>
</feature>
<dbReference type="InterPro" id="IPR003653">
    <property type="entry name" value="Peptidase_C48_C"/>
</dbReference>
<evidence type="ECO:0000256" key="1">
    <source>
        <dbReference type="ARBA" id="ARBA00005234"/>
    </source>
</evidence>
<feature type="compositionally biased region" description="Acidic residues" evidence="5">
    <location>
        <begin position="802"/>
        <end position="811"/>
    </location>
</feature>
<dbReference type="GO" id="GO:0008234">
    <property type="term" value="F:cysteine-type peptidase activity"/>
    <property type="evidence" value="ECO:0007669"/>
    <property type="project" value="UniProtKB-KW"/>
</dbReference>
<dbReference type="GO" id="GO:0016926">
    <property type="term" value="P:protein desumoylation"/>
    <property type="evidence" value="ECO:0007669"/>
    <property type="project" value="UniProtKB-ARBA"/>
</dbReference>
<feature type="compositionally biased region" description="Basic and acidic residues" evidence="5">
    <location>
        <begin position="1"/>
        <end position="16"/>
    </location>
</feature>
<dbReference type="Gene3D" id="3.40.395.10">
    <property type="entry name" value="Adenoviral Proteinase, Chain A"/>
    <property type="match status" value="1"/>
</dbReference>
<feature type="compositionally biased region" description="Basic and acidic residues" evidence="5">
    <location>
        <begin position="1335"/>
        <end position="1363"/>
    </location>
</feature>
<dbReference type="PANTHER" id="PTHR46915">
    <property type="entry name" value="UBIQUITIN-LIKE PROTEASE 4-RELATED"/>
    <property type="match status" value="1"/>
</dbReference>
<feature type="compositionally biased region" description="Polar residues" evidence="5">
    <location>
        <begin position="824"/>
        <end position="868"/>
    </location>
</feature>
<dbReference type="PANTHER" id="PTHR46915:SF2">
    <property type="entry name" value="UBIQUITIN-LIKE PROTEASE 4"/>
    <property type="match status" value="1"/>
</dbReference>
<evidence type="ECO:0000256" key="3">
    <source>
        <dbReference type="ARBA" id="ARBA00022801"/>
    </source>
</evidence>
<protein>
    <submittedName>
        <fullName evidence="7">(malaria parasite P. vivax) hypothetical protein</fullName>
    </submittedName>
</protein>
<evidence type="ECO:0000313" key="8">
    <source>
        <dbReference type="Proteomes" id="UP000779233"/>
    </source>
</evidence>
<feature type="compositionally biased region" description="Low complexity" evidence="5">
    <location>
        <begin position="1466"/>
        <end position="1479"/>
    </location>
</feature>
<keyword evidence="2" id="KW-0645">Protease</keyword>
<feature type="region of interest" description="Disordered" evidence="5">
    <location>
        <begin position="881"/>
        <end position="936"/>
    </location>
</feature>
<feature type="compositionally biased region" description="Basic and acidic residues" evidence="5">
    <location>
        <begin position="697"/>
        <end position="709"/>
    </location>
</feature>
<gene>
    <name evidence="7" type="ORF">PVW1_010022900</name>
</gene>
<feature type="region of interest" description="Disordered" evidence="5">
    <location>
        <begin position="1331"/>
        <end position="1373"/>
    </location>
</feature>
<feature type="compositionally biased region" description="Basic and acidic residues" evidence="5">
    <location>
        <begin position="222"/>
        <end position="243"/>
    </location>
</feature>
<dbReference type="Pfam" id="PF02902">
    <property type="entry name" value="Peptidase_C48"/>
    <property type="match status" value="1"/>
</dbReference>
<dbReference type="VEuPathDB" id="PlasmoDB:PVPAM_010031800"/>
<dbReference type="Proteomes" id="UP000779233">
    <property type="component" value="Unassembled WGS sequence"/>
</dbReference>
<evidence type="ECO:0000256" key="2">
    <source>
        <dbReference type="ARBA" id="ARBA00022670"/>
    </source>
</evidence>
<feature type="compositionally biased region" description="Basic and acidic residues" evidence="5">
    <location>
        <begin position="608"/>
        <end position="648"/>
    </location>
</feature>
<feature type="compositionally biased region" description="Low complexity" evidence="5">
    <location>
        <begin position="1268"/>
        <end position="1290"/>
    </location>
</feature>
<reference evidence="7" key="1">
    <citation type="submission" date="2021-09" db="EMBL/GenBank/DDBJ databases">
        <authorList>
            <consortium name="Pathogen Informatics"/>
        </authorList>
    </citation>
    <scope>NUCLEOTIDE SEQUENCE</scope>
    <source>
        <strain evidence="7">PvW1</strain>
    </source>
</reference>
<feature type="region of interest" description="Disordered" evidence="5">
    <location>
        <begin position="1"/>
        <end position="64"/>
    </location>
</feature>
<evidence type="ECO:0000256" key="5">
    <source>
        <dbReference type="SAM" id="MobiDB-lite"/>
    </source>
</evidence>
<keyword evidence="4" id="KW-0788">Thiol protease</keyword>
<comment type="similarity">
    <text evidence="1">Belongs to the peptidase C48 family.</text>
</comment>
<evidence type="ECO:0000256" key="4">
    <source>
        <dbReference type="ARBA" id="ARBA00022807"/>
    </source>
</evidence>
<dbReference type="PROSITE" id="PS50600">
    <property type="entry name" value="ULP_PROTEASE"/>
    <property type="match status" value="1"/>
</dbReference>
<dbReference type="GO" id="GO:0006508">
    <property type="term" value="P:proteolysis"/>
    <property type="evidence" value="ECO:0007669"/>
    <property type="project" value="UniProtKB-KW"/>
</dbReference>
<feature type="compositionally biased region" description="Basic and acidic residues" evidence="5">
    <location>
        <begin position="366"/>
        <end position="382"/>
    </location>
</feature>
<accession>A0A8S4HLT1</accession>
<feature type="compositionally biased region" description="Basic and acidic residues" evidence="5">
    <location>
        <begin position="665"/>
        <end position="682"/>
    </location>
</feature>
<proteinExistence type="inferred from homology"/>
<feature type="compositionally biased region" description="Polar residues" evidence="5">
    <location>
        <begin position="334"/>
        <end position="344"/>
    </location>
</feature>
<feature type="region of interest" description="Disordered" evidence="5">
    <location>
        <begin position="305"/>
        <end position="386"/>
    </location>
</feature>
<feature type="region of interest" description="Disordered" evidence="5">
    <location>
        <begin position="800"/>
        <end position="869"/>
    </location>
</feature>
<feature type="compositionally biased region" description="Polar residues" evidence="5">
    <location>
        <begin position="592"/>
        <end position="606"/>
    </location>
</feature>
<dbReference type="InterPro" id="IPR038765">
    <property type="entry name" value="Papain-like_cys_pep_sf"/>
</dbReference>
<feature type="region of interest" description="Disordered" evidence="5">
    <location>
        <begin position="1230"/>
        <end position="1300"/>
    </location>
</feature>
<feature type="region of interest" description="Disordered" evidence="5">
    <location>
        <begin position="1466"/>
        <end position="1486"/>
    </location>
</feature>
<feature type="compositionally biased region" description="Low complexity" evidence="5">
    <location>
        <begin position="900"/>
        <end position="927"/>
    </location>
</feature>
<keyword evidence="3" id="KW-0378">Hydrolase</keyword>